<reference evidence="7 8" key="1">
    <citation type="submission" date="2018-09" db="EMBL/GenBank/DDBJ databases">
        <title>Nocardia yunnanensis sp. nov., an actinomycete isolated from a soil sample.</title>
        <authorList>
            <person name="Zhang J."/>
        </authorList>
    </citation>
    <scope>NUCLEOTIDE SEQUENCE [LARGE SCALE GENOMIC DNA]</scope>
    <source>
        <strain evidence="7 8">CFHS0054</strain>
    </source>
</reference>
<dbReference type="KEGG" id="nyu:D7D52_20755"/>
<dbReference type="SUPFAM" id="SSF47336">
    <property type="entry name" value="ACP-like"/>
    <property type="match status" value="1"/>
</dbReference>
<name>A0A386ZEP1_9NOCA</name>
<dbReference type="InterPro" id="IPR009081">
    <property type="entry name" value="PP-bd_ACP"/>
</dbReference>
<dbReference type="PROSITE" id="PS50075">
    <property type="entry name" value="CARRIER"/>
    <property type="match status" value="1"/>
</dbReference>
<evidence type="ECO:0000259" key="6">
    <source>
        <dbReference type="PROSITE" id="PS50075"/>
    </source>
</evidence>
<dbReference type="Pfam" id="PF00550">
    <property type="entry name" value="PP-binding"/>
    <property type="match status" value="1"/>
</dbReference>
<gene>
    <name evidence="7" type="ORF">D7D52_20755</name>
</gene>
<dbReference type="Gene3D" id="1.10.1200.10">
    <property type="entry name" value="ACP-like"/>
    <property type="match status" value="1"/>
</dbReference>
<dbReference type="GO" id="GO:0005829">
    <property type="term" value="C:cytosol"/>
    <property type="evidence" value="ECO:0007669"/>
    <property type="project" value="TreeGrafter"/>
</dbReference>
<dbReference type="PROSITE" id="PS00012">
    <property type="entry name" value="PHOSPHOPANTETHEINE"/>
    <property type="match status" value="1"/>
</dbReference>
<evidence type="ECO:0000313" key="8">
    <source>
        <dbReference type="Proteomes" id="UP000267164"/>
    </source>
</evidence>
<dbReference type="InterPro" id="IPR001242">
    <property type="entry name" value="Condensation_dom"/>
</dbReference>
<dbReference type="GO" id="GO:0008610">
    <property type="term" value="P:lipid biosynthetic process"/>
    <property type="evidence" value="ECO:0007669"/>
    <property type="project" value="UniProtKB-ARBA"/>
</dbReference>
<dbReference type="InterPro" id="IPR020806">
    <property type="entry name" value="PKS_PP-bd"/>
</dbReference>
<dbReference type="RefSeq" id="WP_120738799.1">
    <property type="nucleotide sequence ID" value="NZ_CP032568.1"/>
</dbReference>
<dbReference type="InterPro" id="IPR045851">
    <property type="entry name" value="AMP-bd_C_sf"/>
</dbReference>
<keyword evidence="8" id="KW-1185">Reference proteome</keyword>
<dbReference type="GO" id="GO:0043041">
    <property type="term" value="P:amino acid activation for nonribosomal peptide biosynthetic process"/>
    <property type="evidence" value="ECO:0007669"/>
    <property type="project" value="TreeGrafter"/>
</dbReference>
<keyword evidence="5" id="KW-1133">Transmembrane helix</keyword>
<feature type="compositionally biased region" description="Low complexity" evidence="4">
    <location>
        <begin position="240"/>
        <end position="252"/>
    </location>
</feature>
<dbReference type="Pfam" id="PF00668">
    <property type="entry name" value="Condensation"/>
    <property type="match status" value="1"/>
</dbReference>
<evidence type="ECO:0000256" key="5">
    <source>
        <dbReference type="SAM" id="Phobius"/>
    </source>
</evidence>
<keyword evidence="2" id="KW-0596">Phosphopantetheine</keyword>
<comment type="cofactor">
    <cofactor evidence="1">
        <name>pantetheine 4'-phosphate</name>
        <dbReference type="ChEBI" id="CHEBI:47942"/>
    </cofactor>
</comment>
<dbReference type="GO" id="GO:0031177">
    <property type="term" value="F:phosphopantetheine binding"/>
    <property type="evidence" value="ECO:0007669"/>
    <property type="project" value="InterPro"/>
</dbReference>
<dbReference type="OrthoDB" id="2472181at2"/>
<evidence type="ECO:0000256" key="1">
    <source>
        <dbReference type="ARBA" id="ARBA00001957"/>
    </source>
</evidence>
<evidence type="ECO:0000256" key="3">
    <source>
        <dbReference type="ARBA" id="ARBA00022553"/>
    </source>
</evidence>
<dbReference type="EMBL" id="CP032568">
    <property type="protein sequence ID" value="AYF75867.1"/>
    <property type="molecule type" value="Genomic_DNA"/>
</dbReference>
<dbReference type="InterPro" id="IPR036736">
    <property type="entry name" value="ACP-like_sf"/>
</dbReference>
<dbReference type="Proteomes" id="UP000267164">
    <property type="component" value="Chromosome"/>
</dbReference>
<keyword evidence="5" id="KW-0812">Transmembrane</keyword>
<evidence type="ECO:0000256" key="2">
    <source>
        <dbReference type="ARBA" id="ARBA00022450"/>
    </source>
</evidence>
<protein>
    <recommendedName>
        <fullName evidence="6">Carrier domain-containing protein</fullName>
    </recommendedName>
</protein>
<organism evidence="7 8">
    <name type="scientific">Nocardia yunnanensis</name>
    <dbReference type="NCBI Taxonomy" id="2382165"/>
    <lineage>
        <taxon>Bacteria</taxon>
        <taxon>Bacillati</taxon>
        <taxon>Actinomycetota</taxon>
        <taxon>Actinomycetes</taxon>
        <taxon>Mycobacteriales</taxon>
        <taxon>Nocardiaceae</taxon>
        <taxon>Nocardia</taxon>
    </lineage>
</organism>
<dbReference type="Gene3D" id="3.30.300.30">
    <property type="match status" value="1"/>
</dbReference>
<dbReference type="InterPro" id="IPR006162">
    <property type="entry name" value="Ppantetheine_attach_site"/>
</dbReference>
<dbReference type="SUPFAM" id="SSF52777">
    <property type="entry name" value="CoA-dependent acyltransferases"/>
    <property type="match status" value="2"/>
</dbReference>
<keyword evidence="5" id="KW-0472">Membrane</keyword>
<sequence length="337" mass="36181">MTALASEPAGRDASDNASRFPLSAAQSGIWNAQHLAPAVPLTVAQYVHLRGDFDADLLARAMRLCAEDLQSLRLRLVEVAGEPVQVIGPDTAFEVARHDFRDCDDPWTAATEWMRADVAVPIPLLGERLIETAVLRVGDRESFVELDELPLTVNGKLDRRALPEPAAYRAPGTAAEHAAAQAISEVLGIERVGLDDGFFALGGDSLSATRVAARLGSALGATVPVRSVFEAATVAEPAARAATLRPGAPSPRLTRRPRTSVVPLSPAQLRLWFINRFDHTAATYNIPFAVRMRGDESFRALTAKNSDAEHLSDRSAPLDWGFVVAALIVLGVAALFR</sequence>
<feature type="transmembrane region" description="Helical" evidence="5">
    <location>
        <begin position="318"/>
        <end position="336"/>
    </location>
</feature>
<dbReference type="Gene3D" id="3.30.559.10">
    <property type="entry name" value="Chloramphenicol acetyltransferase-like domain"/>
    <property type="match status" value="2"/>
</dbReference>
<dbReference type="PANTHER" id="PTHR45527">
    <property type="entry name" value="NONRIBOSOMAL PEPTIDE SYNTHETASE"/>
    <property type="match status" value="1"/>
</dbReference>
<dbReference type="GO" id="GO:0003824">
    <property type="term" value="F:catalytic activity"/>
    <property type="evidence" value="ECO:0007669"/>
    <property type="project" value="InterPro"/>
</dbReference>
<accession>A0A386ZEP1</accession>
<feature type="region of interest" description="Disordered" evidence="4">
    <location>
        <begin position="240"/>
        <end position="259"/>
    </location>
</feature>
<proteinExistence type="predicted"/>
<dbReference type="PANTHER" id="PTHR45527:SF1">
    <property type="entry name" value="FATTY ACID SYNTHASE"/>
    <property type="match status" value="1"/>
</dbReference>
<dbReference type="SMART" id="SM00823">
    <property type="entry name" value="PKS_PP"/>
    <property type="match status" value="1"/>
</dbReference>
<feature type="domain" description="Carrier" evidence="6">
    <location>
        <begin position="170"/>
        <end position="245"/>
    </location>
</feature>
<keyword evidence="3" id="KW-0597">Phosphoprotein</keyword>
<dbReference type="AlphaFoldDB" id="A0A386ZEP1"/>
<dbReference type="GO" id="GO:0044550">
    <property type="term" value="P:secondary metabolite biosynthetic process"/>
    <property type="evidence" value="ECO:0007669"/>
    <property type="project" value="TreeGrafter"/>
</dbReference>
<dbReference type="InterPro" id="IPR023213">
    <property type="entry name" value="CAT-like_dom_sf"/>
</dbReference>
<evidence type="ECO:0000256" key="4">
    <source>
        <dbReference type="SAM" id="MobiDB-lite"/>
    </source>
</evidence>
<evidence type="ECO:0000313" key="7">
    <source>
        <dbReference type="EMBL" id="AYF75867.1"/>
    </source>
</evidence>